<accession>A0A6J6WN90</accession>
<dbReference type="GO" id="GO:0005737">
    <property type="term" value="C:cytoplasm"/>
    <property type="evidence" value="ECO:0007669"/>
    <property type="project" value="UniProtKB-SubCell"/>
</dbReference>
<keyword evidence="4" id="KW-0132">Cell division</keyword>
<feature type="region of interest" description="Disordered" evidence="8">
    <location>
        <begin position="212"/>
        <end position="232"/>
    </location>
</feature>
<dbReference type="InterPro" id="IPR007793">
    <property type="entry name" value="DivIVA_fam"/>
</dbReference>
<evidence type="ECO:0000256" key="4">
    <source>
        <dbReference type="ARBA" id="ARBA00022618"/>
    </source>
</evidence>
<dbReference type="GO" id="GO:0051301">
    <property type="term" value="P:cell division"/>
    <property type="evidence" value="ECO:0007669"/>
    <property type="project" value="UniProtKB-KW"/>
</dbReference>
<feature type="compositionally biased region" description="Low complexity" evidence="8">
    <location>
        <begin position="75"/>
        <end position="94"/>
    </location>
</feature>
<evidence type="ECO:0000256" key="6">
    <source>
        <dbReference type="ARBA" id="ARBA00023306"/>
    </source>
</evidence>
<organism evidence="9">
    <name type="scientific">freshwater metagenome</name>
    <dbReference type="NCBI Taxonomy" id="449393"/>
    <lineage>
        <taxon>unclassified sequences</taxon>
        <taxon>metagenomes</taxon>
        <taxon>ecological metagenomes</taxon>
    </lineage>
</organism>
<proteinExistence type="inferred from homology"/>
<dbReference type="EMBL" id="CAFAAB010000067">
    <property type="protein sequence ID" value="CAB4783647.1"/>
    <property type="molecule type" value="Genomic_DNA"/>
</dbReference>
<dbReference type="AlphaFoldDB" id="A0A6J6WN90"/>
<sequence>MDSSISTPSLDALRTIDFQNGFRGYNIEEVDSFLDKAAEELDALRDQYRQMQNQLRLAADRIKQLESTPRAEGTAAPVVQAPVPTPENAPTTSAATAAASQEVTSMIAMAQEFVSSAKREATEKASALTSQAQEQARRILDEAKSNALDEVTQLEGRKARLAEEVTTLARFIAAERNRLKSSLGEMSQWIDNSLAVRETSTPAAPVAGHVAPAAAAPAQAPAAPAPTTPSEPARITTIGEVAQFKLDND</sequence>
<name>A0A6J6WN90_9ZZZZ</name>
<feature type="coiled-coil region" evidence="7">
    <location>
        <begin position="118"/>
        <end position="164"/>
    </location>
</feature>
<comment type="similarity">
    <text evidence="2">Belongs to the DivIVA family.</text>
</comment>
<dbReference type="PANTHER" id="PTHR35794:SF2">
    <property type="entry name" value="CELL DIVISION PROTEIN DIVIVA"/>
    <property type="match status" value="1"/>
</dbReference>
<gene>
    <name evidence="9" type="ORF">UFOPK2958_00702</name>
</gene>
<keyword evidence="5 7" id="KW-0175">Coiled coil</keyword>
<dbReference type="InterPro" id="IPR019933">
    <property type="entry name" value="DivIVA_domain"/>
</dbReference>
<dbReference type="Gene3D" id="6.10.250.660">
    <property type="match status" value="1"/>
</dbReference>
<evidence type="ECO:0000256" key="8">
    <source>
        <dbReference type="SAM" id="MobiDB-lite"/>
    </source>
</evidence>
<evidence type="ECO:0000256" key="5">
    <source>
        <dbReference type="ARBA" id="ARBA00023054"/>
    </source>
</evidence>
<feature type="region of interest" description="Disordered" evidence="8">
    <location>
        <begin position="66"/>
        <end position="94"/>
    </location>
</feature>
<evidence type="ECO:0000256" key="7">
    <source>
        <dbReference type="SAM" id="Coils"/>
    </source>
</evidence>
<dbReference type="PANTHER" id="PTHR35794">
    <property type="entry name" value="CELL DIVISION PROTEIN DIVIVA"/>
    <property type="match status" value="1"/>
</dbReference>
<protein>
    <submittedName>
        <fullName evidence="9">Unannotated protein</fullName>
    </submittedName>
</protein>
<dbReference type="NCBIfam" id="TIGR03544">
    <property type="entry name" value="DivI1A_domain"/>
    <property type="match status" value="1"/>
</dbReference>
<evidence type="ECO:0000313" key="9">
    <source>
        <dbReference type="EMBL" id="CAB4783647.1"/>
    </source>
</evidence>
<comment type="subcellular location">
    <subcellularLocation>
        <location evidence="1">Cytoplasm</location>
    </subcellularLocation>
</comment>
<evidence type="ECO:0000256" key="3">
    <source>
        <dbReference type="ARBA" id="ARBA00022490"/>
    </source>
</evidence>
<dbReference type="Pfam" id="PF05103">
    <property type="entry name" value="DivIVA"/>
    <property type="match status" value="1"/>
</dbReference>
<reference evidence="9" key="1">
    <citation type="submission" date="2020-05" db="EMBL/GenBank/DDBJ databases">
        <authorList>
            <person name="Chiriac C."/>
            <person name="Salcher M."/>
            <person name="Ghai R."/>
            <person name="Kavagutti S V."/>
        </authorList>
    </citation>
    <scope>NUCLEOTIDE SEQUENCE</scope>
</reference>
<evidence type="ECO:0000256" key="2">
    <source>
        <dbReference type="ARBA" id="ARBA00009008"/>
    </source>
</evidence>
<keyword evidence="6" id="KW-0131">Cell cycle</keyword>
<feature type="compositionally biased region" description="Low complexity" evidence="8">
    <location>
        <begin position="212"/>
        <end position="222"/>
    </location>
</feature>
<keyword evidence="3" id="KW-0963">Cytoplasm</keyword>
<evidence type="ECO:0000256" key="1">
    <source>
        <dbReference type="ARBA" id="ARBA00004496"/>
    </source>
</evidence>